<dbReference type="HOGENOM" id="CLU_474209_0_0_1"/>
<evidence type="ECO:0000256" key="3">
    <source>
        <dbReference type="SAM" id="Phobius"/>
    </source>
</evidence>
<dbReference type="GO" id="GO:0005524">
    <property type="term" value="F:ATP binding"/>
    <property type="evidence" value="ECO:0007669"/>
    <property type="project" value="InterPro"/>
</dbReference>
<keyword evidence="3" id="KW-1133">Transmembrane helix</keyword>
<dbReference type="InterPro" id="IPR003439">
    <property type="entry name" value="ABC_transporter-like_ATP-bd"/>
</dbReference>
<dbReference type="PANTHER" id="PTHR19229">
    <property type="entry name" value="ATP-BINDING CASSETTE TRANSPORTER SUBFAMILY A ABCA"/>
    <property type="match status" value="1"/>
</dbReference>
<evidence type="ECO:0000256" key="1">
    <source>
        <dbReference type="ARBA" id="ARBA00022448"/>
    </source>
</evidence>
<reference evidence="5 6" key="1">
    <citation type="journal article" date="2014" name="Genome Announc.">
        <title>Draft genome sequence of Sclerotinia borealis, a psychrophilic plant pathogenic fungus.</title>
        <authorList>
            <person name="Mardanov A.V."/>
            <person name="Beletsky A.V."/>
            <person name="Kadnikov V.V."/>
            <person name="Ignatov A.N."/>
            <person name="Ravin N.V."/>
        </authorList>
    </citation>
    <scope>NUCLEOTIDE SEQUENCE [LARGE SCALE GENOMIC DNA]</scope>
    <source>
        <strain evidence="6">F-4157</strain>
    </source>
</reference>
<accession>W9CBZ8</accession>
<evidence type="ECO:0000256" key="2">
    <source>
        <dbReference type="ARBA" id="ARBA00022737"/>
    </source>
</evidence>
<organism evidence="5 6">
    <name type="scientific">Sclerotinia borealis (strain F-4128)</name>
    <dbReference type="NCBI Taxonomy" id="1432307"/>
    <lineage>
        <taxon>Eukaryota</taxon>
        <taxon>Fungi</taxon>
        <taxon>Dikarya</taxon>
        <taxon>Ascomycota</taxon>
        <taxon>Pezizomycotina</taxon>
        <taxon>Leotiomycetes</taxon>
        <taxon>Helotiales</taxon>
        <taxon>Sclerotiniaceae</taxon>
        <taxon>Sclerotinia</taxon>
    </lineage>
</organism>
<dbReference type="EMBL" id="AYSA01000425">
    <property type="protein sequence ID" value="ESZ92100.1"/>
    <property type="molecule type" value="Genomic_DNA"/>
</dbReference>
<dbReference type="PANTHER" id="PTHR19229:SF36">
    <property type="entry name" value="ATP-BINDING CASSETTE SUB-FAMILY A MEMBER 2"/>
    <property type="match status" value="1"/>
</dbReference>
<feature type="transmembrane region" description="Helical" evidence="3">
    <location>
        <begin position="252"/>
        <end position="272"/>
    </location>
</feature>
<dbReference type="PROSITE" id="PS50893">
    <property type="entry name" value="ABC_TRANSPORTER_2"/>
    <property type="match status" value="1"/>
</dbReference>
<protein>
    <submittedName>
        <fullName evidence="5">Putative ABC transporter A family member 4</fullName>
    </submittedName>
</protein>
<proteinExistence type="predicted"/>
<dbReference type="STRING" id="1432307.W9CBZ8"/>
<keyword evidence="3" id="KW-0812">Transmembrane</keyword>
<keyword evidence="3" id="KW-0472">Membrane</keyword>
<feature type="transmembrane region" description="Helical" evidence="3">
    <location>
        <begin position="148"/>
        <end position="171"/>
    </location>
</feature>
<dbReference type="Pfam" id="PF00005">
    <property type="entry name" value="ABC_tran"/>
    <property type="match status" value="1"/>
</dbReference>
<evidence type="ECO:0000313" key="5">
    <source>
        <dbReference type="EMBL" id="ESZ92100.1"/>
    </source>
</evidence>
<dbReference type="InterPro" id="IPR026082">
    <property type="entry name" value="ABCA"/>
</dbReference>
<dbReference type="InterPro" id="IPR027417">
    <property type="entry name" value="P-loop_NTPase"/>
</dbReference>
<dbReference type="GO" id="GO:0005319">
    <property type="term" value="F:lipid transporter activity"/>
    <property type="evidence" value="ECO:0007669"/>
    <property type="project" value="TreeGrafter"/>
</dbReference>
<dbReference type="GO" id="GO:0016887">
    <property type="term" value="F:ATP hydrolysis activity"/>
    <property type="evidence" value="ECO:0007669"/>
    <property type="project" value="InterPro"/>
</dbReference>
<comment type="caution">
    <text evidence="5">The sequence shown here is derived from an EMBL/GenBank/DDBJ whole genome shotgun (WGS) entry which is preliminary data.</text>
</comment>
<dbReference type="Proteomes" id="UP000019487">
    <property type="component" value="Unassembled WGS sequence"/>
</dbReference>
<dbReference type="SUPFAM" id="SSF52540">
    <property type="entry name" value="P-loop containing nucleoside triphosphate hydrolases"/>
    <property type="match status" value="1"/>
</dbReference>
<dbReference type="GO" id="GO:0016020">
    <property type="term" value="C:membrane"/>
    <property type="evidence" value="ECO:0007669"/>
    <property type="project" value="InterPro"/>
</dbReference>
<gene>
    <name evidence="5" type="ORF">SBOR_7515</name>
</gene>
<dbReference type="GO" id="GO:0140359">
    <property type="term" value="F:ABC-type transporter activity"/>
    <property type="evidence" value="ECO:0007669"/>
    <property type="project" value="InterPro"/>
</dbReference>
<keyword evidence="1" id="KW-0813">Transport</keyword>
<dbReference type="OrthoDB" id="8061355at2759"/>
<dbReference type="Gene3D" id="3.40.50.300">
    <property type="entry name" value="P-loop containing nucleotide triphosphate hydrolases"/>
    <property type="match status" value="1"/>
</dbReference>
<evidence type="ECO:0000259" key="4">
    <source>
        <dbReference type="PROSITE" id="PS50893"/>
    </source>
</evidence>
<feature type="domain" description="ABC transporter" evidence="4">
    <location>
        <begin position="294"/>
        <end position="496"/>
    </location>
</feature>
<sequence>MRNATAGESANDTPYVALAPLEDSGFDLEGMGYSTVSAVIGPAAAFEGAAQNDLYTSKVQDIFSTFSLGDYESTASKALASRATGDSISDIIDILKGDNGEPAFGIFAPTTGDATLLHQSSELGIAAKKISTAYRDMRHVPSNSEGDIMNILLVTLLTIGFVCSTSISIMYPTFERINNLRALQYSNSVSYIIIQSGVHPFEQYGYVMLHLFFGIFDPASNLLRAFFIAKNNFGVTCSIGGDEVQSPYIFDLYGGVYASFILQIAFLSPLSMSPKLADIRAKGFDSKSASLPVLIVEKLTKYFVKLFAVDEVSFNICPNETLAFLGANGAGKTTTITCEDRTNLGVFPQDDAVDELTVRQTLDFFAAMKGLKNVKLNVDNILRAFNISEFNNVLVTKLSGGTRRKLMVAIALLGNPKVRLLDEPSTGQDAGAKRVLWKVLESFGRDRAISLTTHSMEEVQALASRVAIIGTKTLASGTLPELQNRYGGSYQVRAKYASGTVESDIRILLERTFGESLRNLKIGYVEANFELRHVTRNLGKIMQKMEGLMELKTGGIMGQVSGEWSGRPEGSSGGA</sequence>
<evidence type="ECO:0000313" key="6">
    <source>
        <dbReference type="Proteomes" id="UP000019487"/>
    </source>
</evidence>
<dbReference type="AlphaFoldDB" id="W9CBZ8"/>
<name>W9CBZ8_SCLBF</name>
<keyword evidence="2" id="KW-0677">Repeat</keyword>
<keyword evidence="6" id="KW-1185">Reference proteome</keyword>